<sequence>MSEPALNPSGSPRPNPMRDVASLIAGQTLLQIAGGLLNVWLPLQMHALAFTGSQIGLVASAFGVGFLAGAWFAPNMLRAIGAIRSYAAAASIACVTTLLLHATDTAGGWAISRLVAGMAIAVMFAAAEGWMAAAIPNARRGDVTGFYMLCTKLGLVSGPFIIGFTHPEPNAAGPIMAAAAFFALSLVPISIADTTPPPPATVLRMLPNRLFSLAPAAFVAALGSGLVNGAVLSLAPLYASERGGAQAAAAFQAAAWIGSLLVQWHAGRLSDRIDRRIVLAFLIGIPAVAAFVLALAGSGLSITTNTILFGIWGAGALSYYGIAVAHLGDRTPRTEMAAASSGLLFVWAGGTILGPAIGGVLVEVSGSALSIFWQAGIVSAIMVPWVLWRTAARPAPAPEDKIGFRPVQTNSVLGHILAMGRKSSEPGDPPAKP</sequence>
<feature type="transmembrane region" description="Helical" evidence="4">
    <location>
        <begin position="20"/>
        <end position="41"/>
    </location>
</feature>
<feature type="transmembrane region" description="Helical" evidence="4">
    <location>
        <begin position="213"/>
        <end position="239"/>
    </location>
</feature>
<dbReference type="PROSITE" id="PS50850">
    <property type="entry name" value="MFS"/>
    <property type="match status" value="1"/>
</dbReference>
<dbReference type="OrthoDB" id="9810614at2"/>
<evidence type="ECO:0000313" key="6">
    <source>
        <dbReference type="EMBL" id="GBF57820.1"/>
    </source>
</evidence>
<dbReference type="InterPro" id="IPR020846">
    <property type="entry name" value="MFS_dom"/>
</dbReference>
<evidence type="ECO:0000256" key="3">
    <source>
        <dbReference type="ARBA" id="ARBA00023136"/>
    </source>
</evidence>
<feature type="transmembrane region" description="Helical" evidence="4">
    <location>
        <begin position="145"/>
        <end position="165"/>
    </location>
</feature>
<keyword evidence="7" id="KW-1185">Reference proteome</keyword>
<feature type="transmembrane region" description="Helical" evidence="4">
    <location>
        <begin position="114"/>
        <end position="133"/>
    </location>
</feature>
<dbReference type="GO" id="GO:0005886">
    <property type="term" value="C:plasma membrane"/>
    <property type="evidence" value="ECO:0007669"/>
    <property type="project" value="TreeGrafter"/>
</dbReference>
<dbReference type="RefSeq" id="WP_108984700.1">
    <property type="nucleotide sequence ID" value="NZ_BFBR01000004.1"/>
</dbReference>
<evidence type="ECO:0000256" key="1">
    <source>
        <dbReference type="ARBA" id="ARBA00022692"/>
    </source>
</evidence>
<dbReference type="EMBL" id="BFBR01000004">
    <property type="protein sequence ID" value="GBF57820.1"/>
    <property type="molecule type" value="Genomic_DNA"/>
</dbReference>
<dbReference type="Proteomes" id="UP000245086">
    <property type="component" value="Unassembled WGS sequence"/>
</dbReference>
<accession>A0A2P2E9S4</accession>
<evidence type="ECO:0000313" key="7">
    <source>
        <dbReference type="Proteomes" id="UP000245086"/>
    </source>
</evidence>
<dbReference type="PANTHER" id="PTHR23521">
    <property type="entry name" value="TRANSPORTER MFS SUPERFAMILY"/>
    <property type="match status" value="1"/>
</dbReference>
<feature type="transmembrane region" description="Helical" evidence="4">
    <location>
        <begin position="85"/>
        <end position="102"/>
    </location>
</feature>
<evidence type="ECO:0000259" key="5">
    <source>
        <dbReference type="PROSITE" id="PS50850"/>
    </source>
</evidence>
<dbReference type="AlphaFoldDB" id="A0A2P2E9S4"/>
<organism evidence="6 7">
    <name type="scientific">Candidatus Phycosocius bacilliformis</name>
    <dbReference type="NCBI Taxonomy" id="1445552"/>
    <lineage>
        <taxon>Bacteria</taxon>
        <taxon>Pseudomonadati</taxon>
        <taxon>Pseudomonadota</taxon>
        <taxon>Alphaproteobacteria</taxon>
        <taxon>Caulobacterales</taxon>
        <taxon>Caulobacterales incertae sedis</taxon>
        <taxon>Candidatus Phycosocius</taxon>
    </lineage>
</organism>
<proteinExistence type="predicted"/>
<feature type="transmembrane region" description="Helical" evidence="4">
    <location>
        <begin position="245"/>
        <end position="266"/>
    </location>
</feature>
<reference evidence="6 7" key="1">
    <citation type="journal article" date="2018" name="Genome Announc.">
        <title>Draft Genome Sequence of "Candidatus Phycosocius bacilliformis," an Alphaproteobacterial Ectosymbiont of the Hydrocarbon-Producing Green Alga Botryococcus braunii.</title>
        <authorList>
            <person name="Tanabe Y."/>
            <person name="Yamaguchi H."/>
            <person name="Watanabe M.M."/>
        </authorList>
    </citation>
    <scope>NUCLEOTIDE SEQUENCE [LARGE SCALE GENOMIC DNA]</scope>
    <source>
        <strain evidence="6 7">BOTRYCO-2</strain>
    </source>
</reference>
<feature type="transmembrane region" description="Helical" evidence="4">
    <location>
        <begin position="306"/>
        <end position="325"/>
    </location>
</feature>
<dbReference type="Gene3D" id="1.20.1250.20">
    <property type="entry name" value="MFS general substrate transporter like domains"/>
    <property type="match status" value="2"/>
</dbReference>
<keyword evidence="2 4" id="KW-1133">Transmembrane helix</keyword>
<dbReference type="InterPro" id="IPR011701">
    <property type="entry name" value="MFS"/>
</dbReference>
<gene>
    <name evidence="6" type="primary">ycaD_1</name>
    <name evidence="6" type="ORF">PbB2_01490</name>
</gene>
<keyword evidence="1 4" id="KW-0812">Transmembrane</keyword>
<feature type="transmembrane region" description="Helical" evidence="4">
    <location>
        <begin position="368"/>
        <end position="388"/>
    </location>
</feature>
<protein>
    <submittedName>
        <fullName evidence="6">Putative MFS-type transporter YcaD</fullName>
    </submittedName>
</protein>
<evidence type="ECO:0000256" key="2">
    <source>
        <dbReference type="ARBA" id="ARBA00022989"/>
    </source>
</evidence>
<keyword evidence="3 4" id="KW-0472">Membrane</keyword>
<name>A0A2P2E9S4_9PROT</name>
<feature type="transmembrane region" description="Helical" evidence="4">
    <location>
        <begin position="171"/>
        <end position="192"/>
    </location>
</feature>
<comment type="caution">
    <text evidence="6">The sequence shown here is derived from an EMBL/GenBank/DDBJ whole genome shotgun (WGS) entry which is preliminary data.</text>
</comment>
<dbReference type="GO" id="GO:0022857">
    <property type="term" value="F:transmembrane transporter activity"/>
    <property type="evidence" value="ECO:0007669"/>
    <property type="project" value="InterPro"/>
</dbReference>
<feature type="domain" description="Major facilitator superfamily (MFS) profile" evidence="5">
    <location>
        <begin position="209"/>
        <end position="433"/>
    </location>
</feature>
<feature type="transmembrane region" description="Helical" evidence="4">
    <location>
        <begin position="47"/>
        <end position="73"/>
    </location>
</feature>
<feature type="transmembrane region" description="Helical" evidence="4">
    <location>
        <begin position="278"/>
        <end position="300"/>
    </location>
</feature>
<dbReference type="InterPro" id="IPR036259">
    <property type="entry name" value="MFS_trans_sf"/>
</dbReference>
<dbReference type="Pfam" id="PF07690">
    <property type="entry name" value="MFS_1"/>
    <property type="match status" value="1"/>
</dbReference>
<dbReference type="SUPFAM" id="SSF103473">
    <property type="entry name" value="MFS general substrate transporter"/>
    <property type="match status" value="1"/>
</dbReference>
<feature type="transmembrane region" description="Helical" evidence="4">
    <location>
        <begin position="337"/>
        <end position="362"/>
    </location>
</feature>
<evidence type="ECO:0000256" key="4">
    <source>
        <dbReference type="SAM" id="Phobius"/>
    </source>
</evidence>
<dbReference type="PANTHER" id="PTHR23521:SF3">
    <property type="entry name" value="MFS TRANSPORTER"/>
    <property type="match status" value="1"/>
</dbReference>